<evidence type="ECO:0000313" key="3">
    <source>
        <dbReference type="Proteomes" id="UP000199039"/>
    </source>
</evidence>
<organism evidence="2 3">
    <name type="scientific">Sanguibacter gelidistatuariae</name>
    <dbReference type="NCBI Taxonomy" id="1814289"/>
    <lineage>
        <taxon>Bacteria</taxon>
        <taxon>Bacillati</taxon>
        <taxon>Actinomycetota</taxon>
        <taxon>Actinomycetes</taxon>
        <taxon>Micrococcales</taxon>
        <taxon>Sanguibacteraceae</taxon>
        <taxon>Sanguibacter</taxon>
    </lineage>
</organism>
<name>A0A1G6TG39_9MICO</name>
<feature type="compositionally biased region" description="Acidic residues" evidence="1">
    <location>
        <begin position="96"/>
        <end position="122"/>
    </location>
</feature>
<dbReference type="EMBL" id="FMYH01000006">
    <property type="protein sequence ID" value="SDD28033.1"/>
    <property type="molecule type" value="Genomic_DNA"/>
</dbReference>
<dbReference type="Proteomes" id="UP000199039">
    <property type="component" value="Unassembled WGS sequence"/>
</dbReference>
<accession>A0A1G6TG39</accession>
<keyword evidence="3" id="KW-1185">Reference proteome</keyword>
<feature type="compositionally biased region" description="Acidic residues" evidence="1">
    <location>
        <begin position="129"/>
        <end position="146"/>
    </location>
</feature>
<evidence type="ECO:0000256" key="1">
    <source>
        <dbReference type="SAM" id="MobiDB-lite"/>
    </source>
</evidence>
<feature type="region of interest" description="Disordered" evidence="1">
    <location>
        <begin position="95"/>
        <end position="146"/>
    </location>
</feature>
<evidence type="ECO:0008006" key="4">
    <source>
        <dbReference type="Google" id="ProtNLM"/>
    </source>
</evidence>
<dbReference type="STRING" id="1814289.SAMN05216410_3102"/>
<proteinExistence type="predicted"/>
<gene>
    <name evidence="2" type="ORF">SAMN05216410_3102</name>
</gene>
<dbReference type="AlphaFoldDB" id="A0A1G6TG39"/>
<sequence length="146" mass="15824">MGSRDGGGISRTANSQEYPVPFAAAERYRQGMTVDPRAALDRFVAALEAHFAAVANRRGDEDSSVDDAYDVLADAFDVYDEALGNTYGEALPVVLADDEDDDDDDDDDEDDGQDEDDDDDAEERLGGIDEADLDGSDYDEDVDAVR</sequence>
<protein>
    <recommendedName>
        <fullName evidence="4">Primosomal protein</fullName>
    </recommendedName>
</protein>
<evidence type="ECO:0000313" key="2">
    <source>
        <dbReference type="EMBL" id="SDD28033.1"/>
    </source>
</evidence>
<reference evidence="2 3" key="1">
    <citation type="submission" date="2016-09" db="EMBL/GenBank/DDBJ databases">
        <authorList>
            <person name="Capua I."/>
            <person name="De Benedictis P."/>
            <person name="Joannis T."/>
            <person name="Lombin L.H."/>
            <person name="Cattoli G."/>
        </authorList>
    </citation>
    <scope>NUCLEOTIDE SEQUENCE [LARGE SCALE GENOMIC DNA]</scope>
    <source>
        <strain evidence="2 3">ISLP-3</strain>
    </source>
</reference>